<dbReference type="InterPro" id="IPR020472">
    <property type="entry name" value="WD40_PAC1"/>
</dbReference>
<proteinExistence type="inferred from homology"/>
<dbReference type="EMBL" id="KQ964711">
    <property type="protein sequence ID" value="KXN66561.1"/>
    <property type="molecule type" value="Genomic_DNA"/>
</dbReference>
<dbReference type="InterPro" id="IPR056150">
    <property type="entry name" value="WD40_CDC20-Fz"/>
</dbReference>
<organism evidence="7 8">
    <name type="scientific">Conidiobolus coronatus (strain ATCC 28846 / CBS 209.66 / NRRL 28638)</name>
    <name type="common">Delacroixia coronata</name>
    <dbReference type="NCBI Taxonomy" id="796925"/>
    <lineage>
        <taxon>Eukaryota</taxon>
        <taxon>Fungi</taxon>
        <taxon>Fungi incertae sedis</taxon>
        <taxon>Zoopagomycota</taxon>
        <taxon>Entomophthoromycotina</taxon>
        <taxon>Entomophthoromycetes</taxon>
        <taxon>Entomophthorales</taxon>
        <taxon>Ancylistaceae</taxon>
        <taxon>Conidiobolus</taxon>
    </lineage>
</organism>
<feature type="compositionally biased region" description="Low complexity" evidence="5">
    <location>
        <begin position="1"/>
        <end position="15"/>
    </location>
</feature>
<evidence type="ECO:0000313" key="8">
    <source>
        <dbReference type="Proteomes" id="UP000070444"/>
    </source>
</evidence>
<dbReference type="PROSITE" id="PS50294">
    <property type="entry name" value="WD_REPEATS_REGION"/>
    <property type="match status" value="2"/>
</dbReference>
<protein>
    <submittedName>
        <fullName evidence="7">WD40 repeat-like protein</fullName>
    </submittedName>
</protein>
<accession>A0A137NVA3</accession>
<dbReference type="Pfam" id="PF24807">
    <property type="entry name" value="WD40_CDC20-Fz"/>
    <property type="match status" value="1"/>
</dbReference>
<dbReference type="InterPro" id="IPR015943">
    <property type="entry name" value="WD40/YVTN_repeat-like_dom_sf"/>
</dbReference>
<dbReference type="PANTHER" id="PTHR19918">
    <property type="entry name" value="CELL DIVISION CYCLE 20 CDC20 FIZZY -RELATED"/>
    <property type="match status" value="1"/>
</dbReference>
<feature type="repeat" description="WD" evidence="4">
    <location>
        <begin position="447"/>
        <end position="480"/>
    </location>
</feature>
<dbReference type="InterPro" id="IPR033010">
    <property type="entry name" value="Cdc20/Fizzy"/>
</dbReference>
<evidence type="ECO:0000256" key="2">
    <source>
        <dbReference type="ARBA" id="ARBA00022574"/>
    </source>
</evidence>
<dbReference type="PRINTS" id="PR00320">
    <property type="entry name" value="GPROTEINBRPT"/>
</dbReference>
<sequence>MENNTSNFNNSNDSFKAPNPPSEFNNSKISNSIRSGLTGRLQDAKPNKYKFPSSYSSSKNLFKNDKITENFQFKKPAKPKSIIRSDSFDRYVAQPILNDEYNLLGNMLTNSLNLGQNANIANDPDLQEMSAGLDRWSGADQVNSILTFGSATRPTSNLRNRPNDWGGIAPQAGMLRIPLRRNIPLVPDRILDAPGLDDDYYSNLMAWSERNELAIGLGDTAFLWNAENSNVESLDSGEPSANICSVSWSDAGDHLAVGREDGTTQIWDASTKQLLRTMYAPQTDTAYDPSTITNFNRVGALSWNNHILTSGHRSRIVCNHDVRQKDHLVKTLREHDGEVCGLTWRSDGQCLASGGNDNRVNVWDIRSDIPFRTTVIHKAAVKALAWCPWKLPVLATGGGTQCEIDTESQVTSIIWNSNHEEVLTTHGHPANRINIWSYPTGHKLAGIDAHDSRILAACIDPSKETLATVSSDETVKFWKLFGKEPSASENPAIHAPRVRHTPSEVRALGKIFCPPDRQSGVNGRRFIR</sequence>
<dbReference type="SUPFAM" id="SSF50978">
    <property type="entry name" value="WD40 repeat-like"/>
    <property type="match status" value="1"/>
</dbReference>
<feature type="repeat" description="WD" evidence="4">
    <location>
        <begin position="332"/>
        <end position="373"/>
    </location>
</feature>
<name>A0A137NVA3_CONC2</name>
<evidence type="ECO:0000313" key="7">
    <source>
        <dbReference type="EMBL" id="KXN66561.1"/>
    </source>
</evidence>
<dbReference type="InterPro" id="IPR019775">
    <property type="entry name" value="WD40_repeat_CS"/>
</dbReference>
<dbReference type="SMART" id="SM00320">
    <property type="entry name" value="WD40"/>
    <property type="match status" value="4"/>
</dbReference>
<feature type="repeat" description="WD" evidence="4">
    <location>
        <begin position="243"/>
        <end position="277"/>
    </location>
</feature>
<feature type="region of interest" description="Disordered" evidence="5">
    <location>
        <begin position="1"/>
        <end position="31"/>
    </location>
</feature>
<dbReference type="GO" id="GO:0033597">
    <property type="term" value="C:mitotic checkpoint complex"/>
    <property type="evidence" value="ECO:0007669"/>
    <property type="project" value="EnsemblFungi"/>
</dbReference>
<dbReference type="GO" id="GO:0031145">
    <property type="term" value="P:anaphase-promoting complex-dependent catabolic process"/>
    <property type="evidence" value="ECO:0007669"/>
    <property type="project" value="EnsemblFungi"/>
</dbReference>
<dbReference type="GO" id="GO:0005680">
    <property type="term" value="C:anaphase-promoting complex"/>
    <property type="evidence" value="ECO:0007669"/>
    <property type="project" value="TreeGrafter"/>
</dbReference>
<gene>
    <name evidence="7" type="ORF">CONCODRAFT_80456</name>
</gene>
<dbReference type="Proteomes" id="UP000070444">
    <property type="component" value="Unassembled WGS sequence"/>
</dbReference>
<evidence type="ECO:0000256" key="4">
    <source>
        <dbReference type="PROSITE-ProRule" id="PRU00221"/>
    </source>
</evidence>
<dbReference type="PANTHER" id="PTHR19918:SF5">
    <property type="entry name" value="MEIOSIS-SPECIFIC APC_C ACTIVATOR PROTEIN AMA1"/>
    <property type="match status" value="1"/>
</dbReference>
<dbReference type="Gene3D" id="2.130.10.10">
    <property type="entry name" value="YVTN repeat-like/Quinoprotein amine dehydrogenase"/>
    <property type="match status" value="1"/>
</dbReference>
<reference evidence="7 8" key="1">
    <citation type="journal article" date="2015" name="Genome Biol. Evol.">
        <title>Phylogenomic analyses indicate that early fungi evolved digesting cell walls of algal ancestors of land plants.</title>
        <authorList>
            <person name="Chang Y."/>
            <person name="Wang S."/>
            <person name="Sekimoto S."/>
            <person name="Aerts A.L."/>
            <person name="Choi C."/>
            <person name="Clum A."/>
            <person name="LaButti K.M."/>
            <person name="Lindquist E.A."/>
            <person name="Yee Ngan C."/>
            <person name="Ohm R.A."/>
            <person name="Salamov A.A."/>
            <person name="Grigoriev I.V."/>
            <person name="Spatafora J.W."/>
            <person name="Berbee M.L."/>
        </authorList>
    </citation>
    <scope>NUCLEOTIDE SEQUENCE [LARGE SCALE GENOMIC DNA]</scope>
    <source>
        <strain evidence="7 8">NRRL 28638</strain>
    </source>
</reference>
<dbReference type="PROSITE" id="PS00678">
    <property type="entry name" value="WD_REPEATS_1"/>
    <property type="match status" value="1"/>
</dbReference>
<keyword evidence="8" id="KW-1185">Reference proteome</keyword>
<evidence type="ECO:0000256" key="5">
    <source>
        <dbReference type="SAM" id="MobiDB-lite"/>
    </source>
</evidence>
<feature type="domain" description="CDC20/Fizzy WD40" evidence="6">
    <location>
        <begin position="191"/>
        <end position="478"/>
    </location>
</feature>
<dbReference type="OrthoDB" id="10263272at2759"/>
<dbReference type="AlphaFoldDB" id="A0A137NVA3"/>
<comment type="similarity">
    <text evidence="1">Belongs to the WD repeat CDC20/Fizzy family.</text>
</comment>
<dbReference type="STRING" id="796925.A0A137NVA3"/>
<evidence type="ECO:0000259" key="6">
    <source>
        <dbReference type="Pfam" id="PF24807"/>
    </source>
</evidence>
<feature type="compositionally biased region" description="Polar residues" evidence="5">
    <location>
        <begin position="22"/>
        <end position="31"/>
    </location>
</feature>
<dbReference type="GO" id="GO:1990757">
    <property type="term" value="F:ubiquitin ligase activator activity"/>
    <property type="evidence" value="ECO:0007669"/>
    <property type="project" value="EnsemblFungi"/>
</dbReference>
<dbReference type="InterPro" id="IPR036322">
    <property type="entry name" value="WD40_repeat_dom_sf"/>
</dbReference>
<keyword evidence="3" id="KW-0677">Repeat</keyword>
<dbReference type="PROSITE" id="PS50082">
    <property type="entry name" value="WD_REPEATS_2"/>
    <property type="match status" value="3"/>
</dbReference>
<dbReference type="GO" id="GO:1905786">
    <property type="term" value="P:positive regulation of anaphase-promoting complex-dependent catabolic process"/>
    <property type="evidence" value="ECO:0007669"/>
    <property type="project" value="TreeGrafter"/>
</dbReference>
<dbReference type="InterPro" id="IPR001680">
    <property type="entry name" value="WD40_rpt"/>
</dbReference>
<evidence type="ECO:0000256" key="1">
    <source>
        <dbReference type="ARBA" id="ARBA00006445"/>
    </source>
</evidence>
<evidence type="ECO:0000256" key="3">
    <source>
        <dbReference type="ARBA" id="ARBA00022737"/>
    </source>
</evidence>
<dbReference type="GO" id="GO:0010997">
    <property type="term" value="F:anaphase-promoting complex binding"/>
    <property type="evidence" value="ECO:0007669"/>
    <property type="project" value="EnsemblFungi"/>
</dbReference>
<keyword evidence="2 4" id="KW-0853">WD repeat</keyword>